<reference evidence="1" key="1">
    <citation type="submission" date="2022-07" db="EMBL/GenBank/DDBJ databases">
        <title>Chromosome-level genome of Muraenolepis orangiensis.</title>
        <authorList>
            <person name="Kim J."/>
        </authorList>
    </citation>
    <scope>NUCLEOTIDE SEQUENCE</scope>
    <source>
        <strain evidence="1">KU_S4_2022</strain>
        <tissue evidence="1">Muscle</tissue>
    </source>
</reference>
<proteinExistence type="predicted"/>
<dbReference type="Proteomes" id="UP001148018">
    <property type="component" value="Unassembled WGS sequence"/>
</dbReference>
<accession>A0A9Q0ITQ8</accession>
<organism evidence="1 2">
    <name type="scientific">Muraenolepis orangiensis</name>
    <name type="common">Patagonian moray cod</name>
    <dbReference type="NCBI Taxonomy" id="630683"/>
    <lineage>
        <taxon>Eukaryota</taxon>
        <taxon>Metazoa</taxon>
        <taxon>Chordata</taxon>
        <taxon>Craniata</taxon>
        <taxon>Vertebrata</taxon>
        <taxon>Euteleostomi</taxon>
        <taxon>Actinopterygii</taxon>
        <taxon>Neopterygii</taxon>
        <taxon>Teleostei</taxon>
        <taxon>Neoteleostei</taxon>
        <taxon>Acanthomorphata</taxon>
        <taxon>Zeiogadaria</taxon>
        <taxon>Gadariae</taxon>
        <taxon>Gadiformes</taxon>
        <taxon>Muraenolepidoidei</taxon>
        <taxon>Muraenolepididae</taxon>
        <taxon>Muraenolepis</taxon>
    </lineage>
</organism>
<feature type="non-terminal residue" evidence="1">
    <location>
        <position position="80"/>
    </location>
</feature>
<gene>
    <name evidence="1" type="ORF">NHX12_024288</name>
</gene>
<comment type="caution">
    <text evidence="1">The sequence shown here is derived from an EMBL/GenBank/DDBJ whole genome shotgun (WGS) entry which is preliminary data.</text>
</comment>
<dbReference type="EMBL" id="JANIIK010000039">
    <property type="protein sequence ID" value="KAJ3609778.1"/>
    <property type="molecule type" value="Genomic_DNA"/>
</dbReference>
<dbReference type="AlphaFoldDB" id="A0A9Q0ITQ8"/>
<feature type="non-terminal residue" evidence="1">
    <location>
        <position position="1"/>
    </location>
</feature>
<evidence type="ECO:0000313" key="2">
    <source>
        <dbReference type="Proteomes" id="UP001148018"/>
    </source>
</evidence>
<evidence type="ECO:0000313" key="1">
    <source>
        <dbReference type="EMBL" id="KAJ3609778.1"/>
    </source>
</evidence>
<keyword evidence="2" id="KW-1185">Reference proteome</keyword>
<protein>
    <submittedName>
        <fullName evidence="1">Uncharacterized protein</fullName>
    </submittedName>
</protein>
<sequence>GCNIGSKVIPLVSEQNFKVPLYLQAEWTPLRAQRLSVESTQPVFQVFLDGALALRSFGQAYGETKSPNGFFVLALPSGSA</sequence>
<name>A0A9Q0ITQ8_9TELE</name>